<dbReference type="EMBL" id="JANPWB010000015">
    <property type="protein sequence ID" value="KAJ1091700.1"/>
    <property type="molecule type" value="Genomic_DNA"/>
</dbReference>
<reference evidence="1" key="1">
    <citation type="journal article" date="2022" name="bioRxiv">
        <title>Sequencing and chromosome-scale assembly of the giantPleurodeles waltlgenome.</title>
        <authorList>
            <person name="Brown T."/>
            <person name="Elewa A."/>
            <person name="Iarovenko S."/>
            <person name="Subramanian E."/>
            <person name="Araus A.J."/>
            <person name="Petzold A."/>
            <person name="Susuki M."/>
            <person name="Suzuki K.-i.T."/>
            <person name="Hayashi T."/>
            <person name="Toyoda A."/>
            <person name="Oliveira C."/>
            <person name="Osipova E."/>
            <person name="Leigh N.D."/>
            <person name="Simon A."/>
            <person name="Yun M.H."/>
        </authorList>
    </citation>
    <scope>NUCLEOTIDE SEQUENCE</scope>
    <source>
        <strain evidence="1">20211129_DDA</strain>
        <tissue evidence="1">Liver</tissue>
    </source>
</reference>
<comment type="caution">
    <text evidence="1">The sequence shown here is derived from an EMBL/GenBank/DDBJ whole genome shotgun (WGS) entry which is preliminary data.</text>
</comment>
<evidence type="ECO:0000313" key="2">
    <source>
        <dbReference type="Proteomes" id="UP001066276"/>
    </source>
</evidence>
<evidence type="ECO:0000313" key="1">
    <source>
        <dbReference type="EMBL" id="KAJ1091700.1"/>
    </source>
</evidence>
<sequence>MQGPWKFDNTDITAYLDYTMEVQHKRTSYINVKQLLYECNITYSLLFAARLQVVDEGKSHIFPSPEDAWTWLHAKGLVRSHREDLLEGAWLTPQPQKSGIKMHPSKAQAAEGQAQALIEAT</sequence>
<keyword evidence="2" id="KW-1185">Reference proteome</keyword>
<organism evidence="1 2">
    <name type="scientific">Pleurodeles waltl</name>
    <name type="common">Iberian ribbed newt</name>
    <dbReference type="NCBI Taxonomy" id="8319"/>
    <lineage>
        <taxon>Eukaryota</taxon>
        <taxon>Metazoa</taxon>
        <taxon>Chordata</taxon>
        <taxon>Craniata</taxon>
        <taxon>Vertebrata</taxon>
        <taxon>Euteleostomi</taxon>
        <taxon>Amphibia</taxon>
        <taxon>Batrachia</taxon>
        <taxon>Caudata</taxon>
        <taxon>Salamandroidea</taxon>
        <taxon>Salamandridae</taxon>
        <taxon>Pleurodelinae</taxon>
        <taxon>Pleurodeles</taxon>
    </lineage>
</organism>
<gene>
    <name evidence="1" type="ORF">NDU88_004817</name>
</gene>
<dbReference type="Gene3D" id="3.30.250.20">
    <property type="entry name" value="L1 transposable element, C-terminal domain"/>
    <property type="match status" value="1"/>
</dbReference>
<dbReference type="InterPro" id="IPR042566">
    <property type="entry name" value="L1_C"/>
</dbReference>
<proteinExistence type="predicted"/>
<name>A0AAV7LVS8_PLEWA</name>
<dbReference type="AlphaFoldDB" id="A0AAV7LVS8"/>
<accession>A0AAV7LVS8</accession>
<protein>
    <submittedName>
        <fullName evidence="1">Uncharacterized protein</fullName>
    </submittedName>
</protein>
<dbReference type="Proteomes" id="UP001066276">
    <property type="component" value="Chromosome 11"/>
</dbReference>